<organism evidence="2 3">
    <name type="scientific">Silurus meridionalis</name>
    <name type="common">Southern catfish</name>
    <name type="synonym">Silurus soldatovi meridionalis</name>
    <dbReference type="NCBI Taxonomy" id="175797"/>
    <lineage>
        <taxon>Eukaryota</taxon>
        <taxon>Metazoa</taxon>
        <taxon>Chordata</taxon>
        <taxon>Craniata</taxon>
        <taxon>Vertebrata</taxon>
        <taxon>Euteleostomi</taxon>
        <taxon>Actinopterygii</taxon>
        <taxon>Neopterygii</taxon>
        <taxon>Teleostei</taxon>
        <taxon>Ostariophysi</taxon>
        <taxon>Siluriformes</taxon>
        <taxon>Siluridae</taxon>
        <taxon>Silurus</taxon>
    </lineage>
</organism>
<gene>
    <name evidence="2" type="ORF">HF521_010353</name>
</gene>
<dbReference type="Proteomes" id="UP000606274">
    <property type="component" value="Unassembled WGS sequence"/>
</dbReference>
<accession>A0A8T0ALT1</accession>
<dbReference type="InterPro" id="IPR034604">
    <property type="entry name" value="SRRP53"/>
</dbReference>
<feature type="region of interest" description="Disordered" evidence="1">
    <location>
        <begin position="30"/>
        <end position="132"/>
    </location>
</feature>
<reference evidence="2" key="1">
    <citation type="submission" date="2020-08" db="EMBL/GenBank/DDBJ databases">
        <title>Chromosome-level assembly of Southern catfish (Silurus meridionalis) provides insights into visual adaptation to the nocturnal and benthic lifestyles.</title>
        <authorList>
            <person name="Zhang Y."/>
            <person name="Wang D."/>
            <person name="Peng Z."/>
        </authorList>
    </citation>
    <scope>NUCLEOTIDE SEQUENCE</scope>
    <source>
        <strain evidence="2">SWU-2019-XX</strain>
        <tissue evidence="2">Muscle</tissue>
    </source>
</reference>
<dbReference type="AlphaFoldDB" id="A0A8T0ALT1"/>
<proteinExistence type="predicted"/>
<feature type="compositionally biased region" description="Polar residues" evidence="1">
    <location>
        <begin position="64"/>
        <end position="76"/>
    </location>
</feature>
<name>A0A8T0ALT1_SILME</name>
<feature type="compositionally biased region" description="Basic and acidic residues" evidence="1">
    <location>
        <begin position="92"/>
        <end position="127"/>
    </location>
</feature>
<dbReference type="GO" id="GO:0005634">
    <property type="term" value="C:nucleus"/>
    <property type="evidence" value="ECO:0007669"/>
    <property type="project" value="TreeGrafter"/>
</dbReference>
<dbReference type="PANTHER" id="PTHR31968">
    <property type="entry name" value="SERINE/ARGININE-RELATED PROTEIN 53"/>
    <property type="match status" value="1"/>
</dbReference>
<dbReference type="EMBL" id="JABFDY010000020">
    <property type="protein sequence ID" value="KAF7692743.1"/>
    <property type="molecule type" value="Genomic_DNA"/>
</dbReference>
<comment type="caution">
    <text evidence="2">The sequence shown here is derived from an EMBL/GenBank/DDBJ whole genome shotgun (WGS) entry which is preliminary data.</text>
</comment>
<evidence type="ECO:0000313" key="3">
    <source>
        <dbReference type="Proteomes" id="UP000606274"/>
    </source>
</evidence>
<protein>
    <submittedName>
        <fullName evidence="2">Uncharacterized protein</fullName>
    </submittedName>
</protein>
<feature type="compositionally biased region" description="Basic and acidic residues" evidence="1">
    <location>
        <begin position="34"/>
        <end position="50"/>
    </location>
</feature>
<dbReference type="GO" id="GO:0005737">
    <property type="term" value="C:cytoplasm"/>
    <property type="evidence" value="ECO:0007669"/>
    <property type="project" value="TreeGrafter"/>
</dbReference>
<keyword evidence="3" id="KW-1185">Reference proteome</keyword>
<dbReference type="PANTHER" id="PTHR31968:SF4">
    <property type="entry name" value="SERINE_ARGININE-RELATED PROTEIN 53"/>
    <property type="match status" value="1"/>
</dbReference>
<sequence length="266" mass="30123">MPTGLTQLQVGLERFQRIVKAQASLQQQLLERLQPQKEKPQYRKEAEPKRRQGAGPQITPFSLPDSQEVSFPSPQIRSRSSGRSSRRRSRSRERDRCQRKTRDKDRDREKDRGGDRGRDRDKKDTKAKEKKKLGDAVNIKAGLEHLTAAEQAKARLQLVLQAAARTDEALKAKEKKDEEERKIKAEEEVSLAEQVRRIKEIEAIESDSFVPQAFKSSRDAAKVIESAEIQEAESGDISTVREDVISLPTAIKYSNSDTLAHPSVSV</sequence>
<evidence type="ECO:0000256" key="1">
    <source>
        <dbReference type="SAM" id="MobiDB-lite"/>
    </source>
</evidence>
<dbReference type="GO" id="GO:0000380">
    <property type="term" value="P:alternative mRNA splicing, via spliceosome"/>
    <property type="evidence" value="ECO:0007669"/>
    <property type="project" value="InterPro"/>
</dbReference>
<evidence type="ECO:0000313" key="2">
    <source>
        <dbReference type="EMBL" id="KAF7692743.1"/>
    </source>
</evidence>